<gene>
    <name evidence="1" type="ORF">GCM10025881_08620</name>
</gene>
<evidence type="ECO:0008006" key="3">
    <source>
        <dbReference type="Google" id="ProtNLM"/>
    </source>
</evidence>
<evidence type="ECO:0000313" key="2">
    <source>
        <dbReference type="Proteomes" id="UP001157034"/>
    </source>
</evidence>
<reference evidence="2" key="1">
    <citation type="journal article" date="2019" name="Int. J. Syst. Evol. Microbiol.">
        <title>The Global Catalogue of Microorganisms (GCM) 10K type strain sequencing project: providing services to taxonomists for standard genome sequencing and annotation.</title>
        <authorList>
            <consortium name="The Broad Institute Genomics Platform"/>
            <consortium name="The Broad Institute Genome Sequencing Center for Infectious Disease"/>
            <person name="Wu L."/>
            <person name="Ma J."/>
        </authorList>
    </citation>
    <scope>NUCLEOTIDE SEQUENCE [LARGE SCALE GENOMIC DNA]</scope>
    <source>
        <strain evidence="2">NBRC 108894</strain>
    </source>
</reference>
<comment type="caution">
    <text evidence="1">The sequence shown here is derived from an EMBL/GenBank/DDBJ whole genome shotgun (WGS) entry which is preliminary data.</text>
</comment>
<organism evidence="1 2">
    <name type="scientific">Pseudolysinimonas kribbensis</name>
    <dbReference type="NCBI Taxonomy" id="433641"/>
    <lineage>
        <taxon>Bacteria</taxon>
        <taxon>Bacillati</taxon>
        <taxon>Actinomycetota</taxon>
        <taxon>Actinomycetes</taxon>
        <taxon>Micrococcales</taxon>
        <taxon>Microbacteriaceae</taxon>
        <taxon>Pseudolysinimonas</taxon>
    </lineage>
</organism>
<accession>A0ABQ6K3A5</accession>
<proteinExistence type="predicted"/>
<dbReference type="RefSeq" id="WP_284253053.1">
    <property type="nucleotide sequence ID" value="NZ_BAAAQO010000003.1"/>
</dbReference>
<dbReference type="EMBL" id="BSVB01000001">
    <property type="protein sequence ID" value="GMA94038.1"/>
    <property type="molecule type" value="Genomic_DNA"/>
</dbReference>
<name>A0ABQ6K3A5_9MICO</name>
<dbReference type="Proteomes" id="UP001157034">
    <property type="component" value="Unassembled WGS sequence"/>
</dbReference>
<keyword evidence="2" id="KW-1185">Reference proteome</keyword>
<evidence type="ECO:0000313" key="1">
    <source>
        <dbReference type="EMBL" id="GMA94038.1"/>
    </source>
</evidence>
<sequence length="213" mass="23218">MSEKESAADVRSVPAPGGGYTLILPGAWFAFALGDEEDVKRRVTALVRKQMGRADRLARQRREVTEQVHETARRAREAGCASMYLALEILPDVPFPAAILGGDVAWPPTATDRALGIEEALRTGFPDAEVVAHRMGPAARTIEFGTQEIGSQSTPTMRAQFRIPYPDASRLLEFTISTPMMADPELWAALFDQIVDSLTWAEPIAVLDDAPAV</sequence>
<protein>
    <recommendedName>
        <fullName evidence="3">DUF1795 domain-containing protein</fullName>
    </recommendedName>
</protein>